<reference evidence="2" key="1">
    <citation type="submission" date="2014-12" db="EMBL/GenBank/DDBJ databases">
        <title>Genome Sequence of Valsa Canker Pathogens Uncovers a Specific Adaption of Colonization on Woody Bark.</title>
        <authorList>
            <person name="Yin Z."/>
            <person name="Liu H."/>
            <person name="Gao X."/>
            <person name="Li Z."/>
            <person name="Song N."/>
            <person name="Ke X."/>
            <person name="Dai Q."/>
            <person name="Wu Y."/>
            <person name="Sun Y."/>
            <person name="Xu J.-R."/>
            <person name="Kang Z.K."/>
            <person name="Wang L."/>
            <person name="Huang L."/>
        </authorList>
    </citation>
    <scope>NUCLEOTIDE SEQUENCE [LARGE SCALE GENOMIC DNA]</scope>
    <source>
        <strain evidence="2">SXYL134</strain>
    </source>
</reference>
<accession>A0A194VEZ3</accession>
<name>A0A194VEZ3_CYTMA</name>
<protein>
    <submittedName>
        <fullName evidence="1">Uncharacterized protein</fullName>
    </submittedName>
</protein>
<dbReference type="EMBL" id="KN714813">
    <property type="protein sequence ID" value="KUI62444.1"/>
    <property type="molecule type" value="Genomic_DNA"/>
</dbReference>
<organism evidence="1 2">
    <name type="scientific">Cytospora mali</name>
    <name type="common">Apple Valsa canker fungus</name>
    <name type="synonym">Valsa mali</name>
    <dbReference type="NCBI Taxonomy" id="578113"/>
    <lineage>
        <taxon>Eukaryota</taxon>
        <taxon>Fungi</taxon>
        <taxon>Dikarya</taxon>
        <taxon>Ascomycota</taxon>
        <taxon>Pezizomycotina</taxon>
        <taxon>Sordariomycetes</taxon>
        <taxon>Sordariomycetidae</taxon>
        <taxon>Diaporthales</taxon>
        <taxon>Cytosporaceae</taxon>
        <taxon>Cytospora</taxon>
    </lineage>
</organism>
<dbReference type="AlphaFoldDB" id="A0A194VEZ3"/>
<keyword evidence="2" id="KW-1185">Reference proteome</keyword>
<sequence length="79" mass="9210">MLQCTFPLDSLPFLSTRLSHPLQCHNQELSNDFIMEFPDIVDNNCAKDEKPSEKTTAPELKPKLPDEMEKWSREWCEVS</sequence>
<gene>
    <name evidence="1" type="ORF">VP1G_09564</name>
</gene>
<evidence type="ECO:0000313" key="1">
    <source>
        <dbReference type="EMBL" id="KUI62444.1"/>
    </source>
</evidence>
<dbReference type="Proteomes" id="UP000078576">
    <property type="component" value="Unassembled WGS sequence"/>
</dbReference>
<evidence type="ECO:0000313" key="2">
    <source>
        <dbReference type="Proteomes" id="UP000078576"/>
    </source>
</evidence>
<proteinExistence type="predicted"/>